<evidence type="ECO:0008006" key="3">
    <source>
        <dbReference type="Google" id="ProtNLM"/>
    </source>
</evidence>
<evidence type="ECO:0000313" key="2">
    <source>
        <dbReference type="Proteomes" id="UP000525298"/>
    </source>
</evidence>
<organism evidence="1 2">
    <name type="scientific">Desulfosalsimonas propionicica</name>
    <dbReference type="NCBI Taxonomy" id="332175"/>
    <lineage>
        <taxon>Bacteria</taxon>
        <taxon>Pseudomonadati</taxon>
        <taxon>Thermodesulfobacteriota</taxon>
        <taxon>Desulfobacteria</taxon>
        <taxon>Desulfobacterales</taxon>
        <taxon>Desulfosalsimonadaceae</taxon>
        <taxon>Desulfosalsimonas</taxon>
    </lineage>
</organism>
<comment type="caution">
    <text evidence="1">The sequence shown here is derived from an EMBL/GenBank/DDBJ whole genome shotgun (WGS) entry which is preliminary data.</text>
</comment>
<evidence type="ECO:0000313" key="1">
    <source>
        <dbReference type="EMBL" id="MBA2882217.1"/>
    </source>
</evidence>
<protein>
    <recommendedName>
        <fullName evidence="3">PilZ domain-containing protein</fullName>
    </recommendedName>
</protein>
<name>A0A7W0CAM0_9BACT</name>
<proteinExistence type="predicted"/>
<sequence>MTTLEKRSEERLPLESATLPLLGSRQEDFQPFQYLVQDLSANGVRIAIPSWAQRREKLYRGDAVNLHLPYQLYGQSKNQGIVAWENWDPQMQIQSCGISLHRHFPETYPVYISLETREAVVNLSVVQSVANILCKVLKDAVLLKRGLLIYMEHLVAYLTRVSRFSKKEYADFRGLIIEDIQSGLKDNLRYLEALYQDALNAASEHEIFDRLDIDDIRKKMEPELYVDLFRSVLDSEIIQRYLVALKVLEKKGFNNYNTLVILYVNSL</sequence>
<dbReference type="RefSeq" id="WP_181551861.1">
    <property type="nucleotide sequence ID" value="NZ_JACDUS010000007.1"/>
</dbReference>
<dbReference type="AlphaFoldDB" id="A0A7W0CAM0"/>
<dbReference type="Proteomes" id="UP000525298">
    <property type="component" value="Unassembled WGS sequence"/>
</dbReference>
<accession>A0A7W0CAM0</accession>
<keyword evidence="2" id="KW-1185">Reference proteome</keyword>
<reference evidence="1 2" key="1">
    <citation type="submission" date="2020-07" db="EMBL/GenBank/DDBJ databases">
        <title>Genomic Encyclopedia of Type Strains, Phase IV (KMG-IV): sequencing the most valuable type-strain genomes for metagenomic binning, comparative biology and taxonomic classification.</title>
        <authorList>
            <person name="Goeker M."/>
        </authorList>
    </citation>
    <scope>NUCLEOTIDE SEQUENCE [LARGE SCALE GENOMIC DNA]</scope>
    <source>
        <strain evidence="1 2">DSM 17721</strain>
    </source>
</reference>
<gene>
    <name evidence="1" type="ORF">HNR65_002558</name>
</gene>
<dbReference type="EMBL" id="JACDUS010000007">
    <property type="protein sequence ID" value="MBA2882217.1"/>
    <property type="molecule type" value="Genomic_DNA"/>
</dbReference>